<reference evidence="4" key="1">
    <citation type="journal article" date="2019" name="Int. J. Syst. Evol. Microbiol.">
        <title>The Global Catalogue of Microorganisms (GCM) 10K type strain sequencing project: providing services to taxonomists for standard genome sequencing and annotation.</title>
        <authorList>
            <consortium name="The Broad Institute Genomics Platform"/>
            <consortium name="The Broad Institute Genome Sequencing Center for Infectious Disease"/>
            <person name="Wu L."/>
            <person name="Ma J."/>
        </authorList>
    </citation>
    <scope>NUCLEOTIDE SEQUENCE [LARGE SCALE GENOMIC DNA]</scope>
    <source>
        <strain evidence="4">CCUG 54781</strain>
    </source>
</reference>
<feature type="domain" description="DUF8202" evidence="2">
    <location>
        <begin position="1115"/>
        <end position="1305"/>
    </location>
</feature>
<accession>A0ABW2LU44</accession>
<proteinExistence type="predicted"/>
<evidence type="ECO:0000313" key="4">
    <source>
        <dbReference type="Proteomes" id="UP001596550"/>
    </source>
</evidence>
<name>A0ABW2LU44_9FLAO</name>
<feature type="domain" description="DUF8202" evidence="2">
    <location>
        <begin position="1965"/>
        <end position="2163"/>
    </location>
</feature>
<dbReference type="Pfam" id="PF26628">
    <property type="entry name" value="DUF8202"/>
    <property type="match status" value="5"/>
</dbReference>
<protein>
    <recommendedName>
        <fullName evidence="2">DUF8202 domain-containing protein</fullName>
    </recommendedName>
</protein>
<dbReference type="Proteomes" id="UP001596550">
    <property type="component" value="Unassembled WGS sequence"/>
</dbReference>
<feature type="domain" description="DUF8202" evidence="2">
    <location>
        <begin position="1541"/>
        <end position="1715"/>
    </location>
</feature>
<evidence type="ECO:0000313" key="3">
    <source>
        <dbReference type="EMBL" id="MFC7346079.1"/>
    </source>
</evidence>
<keyword evidence="4" id="KW-1185">Reference proteome</keyword>
<feature type="domain" description="DUF8202" evidence="2">
    <location>
        <begin position="683"/>
        <end position="873"/>
    </location>
</feature>
<dbReference type="InterPro" id="IPR058515">
    <property type="entry name" value="DUF8202"/>
</dbReference>
<feature type="signal peptide" evidence="1">
    <location>
        <begin position="1"/>
        <end position="19"/>
    </location>
</feature>
<evidence type="ECO:0000259" key="2">
    <source>
        <dbReference type="Pfam" id="PF26628"/>
    </source>
</evidence>
<keyword evidence="1" id="KW-0732">Signal</keyword>
<feature type="chain" id="PRO_5045693236" description="DUF8202 domain-containing protein" evidence="1">
    <location>
        <begin position="20"/>
        <end position="2797"/>
    </location>
</feature>
<comment type="caution">
    <text evidence="3">The sequence shown here is derived from an EMBL/GenBank/DDBJ whole genome shotgun (WGS) entry which is preliminary data.</text>
</comment>
<gene>
    <name evidence="3" type="ORF">ACFQO9_05015</name>
</gene>
<dbReference type="EMBL" id="JBHTCR010000002">
    <property type="protein sequence ID" value="MFC7346079.1"/>
    <property type="molecule type" value="Genomic_DNA"/>
</dbReference>
<evidence type="ECO:0000256" key="1">
    <source>
        <dbReference type="SAM" id="SignalP"/>
    </source>
</evidence>
<sequence length="2797" mass="300460">MKKFLLTICMALPTLFVLGQSPGGVASPAAWYRADASVFSDAGTTSAANNATVYQWNDYLGTGRNLVQTTAARRPVYSNATTLANFNPTVTFTRANTHWMQCDPGTGNEIINRASGSFYTAGFMDSNFLGTSSGSGLIGFNDDMDNPGLHTSNNSQFNLLMYSENVFNYTPISTNAFTYKNSFVAGSSWQNGASTTDPTNYGATTISLNGVNTFYSGNNFRNVNISNSWRAFRIGGDTDFGSHNGQLNEILIYQNILTAQERNRLESYLAIKYGTTLSGNYLNSTNGIVWNSDPLYQNNVFGIARDNNGALHQKQSRSENKDQKLIIGNGVGLFNTNAANTNSLSDGQFLIVGDNGLKQALNNPLVSTGGANGETNYRFEAVWKVQNTGLTGNVTIAWPKGIANLYFVQSPDAVFDNTDAFTPMVTEVTVNGVVYNTATVNLTNGEFFTFAGYEFAPGGVTAAAWYRADGSGNLFSDAGTTTAADNAAIQQWNEFNNKPFPLSQSTATLRPVFSNATTLVNFNPTVNYTTSSKWMQYDGNALGNIIDRSTGALFSAGNTTGTTAFFGFGESGSNNTMDDPGLYNFTGNKFLFYPVINEYDPQSTYTINGSYIGGGTWQNGAGVSGNNAVDITLNGYHQTYNTSINNVTMAAGRNALMAGGAETSVAFQQNEMIVFPSKLTDQETNKVESYLAIKYGQTLSKEQNRNYLSSTATVVWDGSANNSYYNNVFGIARDNISSLYQKQSKSVNANQKLVIGAGNSLANTNAANTNTLAEGQFLMVGDNGLKQSLSTALLNPTAPGGETNIRFESIWKVQNTGTVGQVIVAWPKGVSNLHLVQSSNEIFDNTDTFTSMAAEVTINGVVYNTATVNFTNGEFFTFAGYEFAPGGVTAAAWYRADGSGNLFSDAGTTVAADNATIQQWNEFNNRPFPLSQSTATYRPQFSSTTTLVNFNPTVSYDGTQKWLQYAPADATGYILDRSKGALFSAGNTTSASSSLFGFGVAGSGNAMDDPGLYSFTGNKFLFYPVINEYDPQSTYTINGPYIGGGTWENAAGTAGNNAVNITLDGFHQTYNTNISNVNTAVARNALMVGKADAGAQLTGQQNEMIIFANKLTDGEVNKVESYLAIKYGKTLSKEQNRNYLSSTATVVWDGSANNSYYNNVFGIARDNISSLYQKQSKSVNANQKLVIGAGNSLANTNAANTNTLAEGQFLMVGDNGLKQSLSTTLLNSTAPGGETNIRFESIWKVQNTGTVGQVIVAWPKGVSNLHLVQSSNEIFDNTDTFTSMAAEVTINGVVYNTATVNLSNGQFFTFAGFAHAPGGVAGPDFWVKSDDAGDLSTAWKDHSLNEDNIPAVGTWTLSPADKLHNFHPYTTGYTGSRYFNNLTSVLNPTNGQLDNISHSIFSAVRPTSAGTGRIVGIDNDSNGAEPGFSIQTGKLRLYKFSGEDNADQFEEQPFNIGAANIVSGIGNNPVVAGGTSTSVGGERVLGVNGIYKTYPSTVSTNRFHIQGQRLRIGDGDWTAPGPFPGDIMEVVWYKRPLTANEQSRVNSYLALKNGATLAEDYLASNSNVVWNRANNNNYNNNIFGIARDNISALHQKQSASTNVNQKLVIGNNSTLFSTNADNTNDLTEGQFLIVGDNGLKQGLSTPLAYTGTNGEVNFRFESIWKTQKTSGVGTVTVAWPKGIQNFYLVQSTDELFTGGDTFTPMTTEVTVNGVVYNTATVTLGNGEFFTFAGFGHAPGGVINSLSYWYRADKDAANTGAGTDVTSWTDYFSGTVVSQISTAGLPKYVEGAANYFNFNSGLNFTGGTQKLGNINVQTLSALNYDIFTFTKEGMASGGTRSRFFNVGRNNTTMGSDNWDSPGFLINGNIVRRTNAGGDITEFDVNPKFSITIPSISYHTFTDLNFSRGLNGNLNGAALSHSSRGIMTGGHIFGANSGVVTSGDDDGFIGHLGETIIYGAGNLSAVERRRVDSYMAIKYGITLARVATDHYLGSTASATSIVWSGTLNAAYNNNIFGIARADIGGFEQKVSKSVNSGTILTIAKNNDFVSSNLAASRTGLPVDEGYLLLGDNNNTSTVPYTPTEIGNCGEIIGATEQIKLIPRKWLVQRTSSVGGTYLQANLAAYTADLNTEIKMYVADDENFTQNVVAIAGTQSGNNWVFPYNFDNDNTARYITFGGKFVAAPCEQCKGGTYTLRTGYQWNQGAWTNQTVNNKENILLGNDADGNPLYASMYADYSANPSIEYVPTRYPRQYAGRWTIARRYDNTNAQVQHRIELTKAMKASFQISNINTYRNNKNNFQVIGYCNGVAVMPKITYAYNTSYHTFDITGNNAVGTMSWRGFVPNVSTANVRFDRPVEQIVIISTVDRANTAKTLRSELYSDITLECAEVVPPTPDNVYVSHSYTQETLATCGGNTTMRIKVTNNNICDNKTISLHQTLPSGLVYVPGSFNGNDLPAGAMTGATLTYTGGNLNLSGLSLPSGEHWMYVDVANPGVAGTYPTQFTYEVTNGINPTNTLSSPVVNLNYYQSAAPVQSAPALTLSIKNNVTCGTNNMVMTYRMKIDNPNTTSITGAEILHMFDHDQIIQSVTYVTGEDEDGVITGTYPVDGAGATIDPINNNLFNLIDAEIPVGVSYIDITVNTGNSYNTPDVQAQGISSTFLVGIGSGECAESGETVSNEVVLPMCTTSTVCYKPGIVATAGNPALPTKAGITSLNRAGAQDADNWPMVRTGGWLALESKTKGFVPNRVAFSGGNPVGIPAADFREGMMVYDTTNKCLKIFTSVNNGSTFEWHCVTTQTCPD</sequence>
<feature type="domain" description="DUF8202" evidence="2">
    <location>
        <begin position="261"/>
        <end position="445"/>
    </location>
</feature>
<organism evidence="3 4">
    <name type="scientific">Chryseobacterium zhengzhouense</name>
    <dbReference type="NCBI Taxonomy" id="1636086"/>
    <lineage>
        <taxon>Bacteria</taxon>
        <taxon>Pseudomonadati</taxon>
        <taxon>Bacteroidota</taxon>
        <taxon>Flavobacteriia</taxon>
        <taxon>Flavobacteriales</taxon>
        <taxon>Weeksellaceae</taxon>
        <taxon>Chryseobacterium group</taxon>
        <taxon>Chryseobacterium</taxon>
    </lineage>
</organism>
<dbReference type="RefSeq" id="WP_378174702.1">
    <property type="nucleotide sequence ID" value="NZ_JBHTCR010000002.1"/>
</dbReference>